<dbReference type="SMART" id="SM00220">
    <property type="entry name" value="S_TKc"/>
    <property type="match status" value="1"/>
</dbReference>
<keyword evidence="3" id="KW-0808">Transferase</keyword>
<keyword evidence="5" id="KW-0418">Kinase</keyword>
<keyword evidence="4" id="KW-0547">Nucleotide-binding</keyword>
<evidence type="ECO:0000313" key="9">
    <source>
        <dbReference type="Proteomes" id="UP000038040"/>
    </source>
</evidence>
<evidence type="ECO:0000256" key="6">
    <source>
        <dbReference type="ARBA" id="ARBA00022840"/>
    </source>
</evidence>
<dbReference type="GO" id="GO:0005737">
    <property type="term" value="C:cytoplasm"/>
    <property type="evidence" value="ECO:0007669"/>
    <property type="project" value="TreeGrafter"/>
</dbReference>
<dbReference type="GO" id="GO:0005524">
    <property type="term" value="F:ATP binding"/>
    <property type="evidence" value="ECO:0007669"/>
    <property type="project" value="UniProtKB-KW"/>
</dbReference>
<protein>
    <submittedName>
        <fullName evidence="11">Protein kinase domain-containing protein</fullName>
    </submittedName>
</protein>
<dbReference type="GO" id="GO:0050321">
    <property type="term" value="F:tau-protein kinase activity"/>
    <property type="evidence" value="ECO:0007669"/>
    <property type="project" value="TreeGrafter"/>
</dbReference>
<evidence type="ECO:0000259" key="7">
    <source>
        <dbReference type="PROSITE" id="PS50011"/>
    </source>
</evidence>
<dbReference type="PANTHER" id="PTHR24346">
    <property type="entry name" value="MAP/MICROTUBULE AFFINITY-REGULATING KINASE"/>
    <property type="match status" value="1"/>
</dbReference>
<reference evidence="8 10" key="2">
    <citation type="submission" date="2018-11" db="EMBL/GenBank/DDBJ databases">
        <authorList>
            <consortium name="Pathogen Informatics"/>
        </authorList>
    </citation>
    <scope>NUCLEOTIDE SEQUENCE [LARGE SCALE GENOMIC DNA]</scope>
</reference>
<dbReference type="GO" id="GO:0035556">
    <property type="term" value="P:intracellular signal transduction"/>
    <property type="evidence" value="ECO:0007669"/>
    <property type="project" value="TreeGrafter"/>
</dbReference>
<evidence type="ECO:0000256" key="5">
    <source>
        <dbReference type="ARBA" id="ARBA00022777"/>
    </source>
</evidence>
<dbReference type="STRING" id="318479.A0A0N4U2N5"/>
<keyword evidence="2" id="KW-0723">Serine/threonine-protein kinase</keyword>
<dbReference type="InterPro" id="IPR011009">
    <property type="entry name" value="Kinase-like_dom_sf"/>
</dbReference>
<dbReference type="PROSITE" id="PS00108">
    <property type="entry name" value="PROTEIN_KINASE_ST"/>
    <property type="match status" value="1"/>
</dbReference>
<evidence type="ECO:0000313" key="11">
    <source>
        <dbReference type="WBParaSite" id="DME_0000095501-mRNA-1"/>
    </source>
</evidence>
<dbReference type="OrthoDB" id="193931at2759"/>
<evidence type="ECO:0000313" key="8">
    <source>
        <dbReference type="EMBL" id="VDN55342.1"/>
    </source>
</evidence>
<dbReference type="PANTHER" id="PTHR24346:SF82">
    <property type="entry name" value="KP78A-RELATED"/>
    <property type="match status" value="1"/>
</dbReference>
<reference evidence="11" key="1">
    <citation type="submission" date="2017-02" db="UniProtKB">
        <authorList>
            <consortium name="WormBaseParasite"/>
        </authorList>
    </citation>
    <scope>IDENTIFICATION</scope>
</reference>
<evidence type="ECO:0000256" key="2">
    <source>
        <dbReference type="ARBA" id="ARBA00022527"/>
    </source>
</evidence>
<keyword evidence="10" id="KW-1185">Reference proteome</keyword>
<keyword evidence="6" id="KW-0067">ATP-binding</keyword>
<dbReference type="WBParaSite" id="DME_0000095501-mRNA-1">
    <property type="protein sequence ID" value="DME_0000095501-mRNA-1"/>
    <property type="gene ID" value="DME_0000095501"/>
</dbReference>
<dbReference type="AlphaFoldDB" id="A0A0N4U2N5"/>
<evidence type="ECO:0000313" key="10">
    <source>
        <dbReference type="Proteomes" id="UP000274756"/>
    </source>
</evidence>
<gene>
    <name evidence="8" type="ORF">DME_LOCUS5315</name>
</gene>
<evidence type="ECO:0000256" key="1">
    <source>
        <dbReference type="ARBA" id="ARBA00001946"/>
    </source>
</evidence>
<comment type="cofactor">
    <cofactor evidence="1">
        <name>Mg(2+)</name>
        <dbReference type="ChEBI" id="CHEBI:18420"/>
    </cofactor>
</comment>
<proteinExistence type="predicted"/>
<dbReference type="GO" id="GO:0000226">
    <property type="term" value="P:microtubule cytoskeleton organization"/>
    <property type="evidence" value="ECO:0007669"/>
    <property type="project" value="TreeGrafter"/>
</dbReference>
<dbReference type="Proteomes" id="UP000274756">
    <property type="component" value="Unassembled WGS sequence"/>
</dbReference>
<dbReference type="EMBL" id="UYYG01001152">
    <property type="protein sequence ID" value="VDN55342.1"/>
    <property type="molecule type" value="Genomic_DNA"/>
</dbReference>
<accession>A0A0N4U2N5</accession>
<dbReference type="Pfam" id="PF00069">
    <property type="entry name" value="Pkinase"/>
    <property type="match status" value="1"/>
</dbReference>
<name>A0A0N4U2N5_DRAME</name>
<dbReference type="FunFam" id="1.10.510.10:FF:000571">
    <property type="entry name" value="Maternal embryonic leucine zipper kinase"/>
    <property type="match status" value="1"/>
</dbReference>
<dbReference type="InterPro" id="IPR000719">
    <property type="entry name" value="Prot_kinase_dom"/>
</dbReference>
<dbReference type="PROSITE" id="PS50011">
    <property type="entry name" value="PROTEIN_KINASE_DOM"/>
    <property type="match status" value="1"/>
</dbReference>
<feature type="domain" description="Protein kinase" evidence="7">
    <location>
        <begin position="1"/>
        <end position="180"/>
    </location>
</feature>
<evidence type="ECO:0000256" key="4">
    <source>
        <dbReference type="ARBA" id="ARBA00022741"/>
    </source>
</evidence>
<evidence type="ECO:0000256" key="3">
    <source>
        <dbReference type="ARBA" id="ARBA00022679"/>
    </source>
</evidence>
<sequence>MVEEFAANGDLLKKIKSIERIDENESRFLFRQLTEALMYLQSIRVVHRDIKCENIFLDSHDNVKLGDFGFSRMMRLNDKSNTFCGSRAYAAPEVLSSKPYSGFTVDLWSAGIVLYIMVTGLMPYDDRNLKKMLEKQLRHRVTFPKTVELSSEVKHLISEILHPYPTQRKAYPEIIRSSWLINTPYRIRTKLDDLSNTNSP</sequence>
<dbReference type="SUPFAM" id="SSF56112">
    <property type="entry name" value="Protein kinase-like (PK-like)"/>
    <property type="match status" value="1"/>
</dbReference>
<dbReference type="Proteomes" id="UP000038040">
    <property type="component" value="Unplaced"/>
</dbReference>
<organism evidence="9 11">
    <name type="scientific">Dracunculus medinensis</name>
    <name type="common">Guinea worm</name>
    <dbReference type="NCBI Taxonomy" id="318479"/>
    <lineage>
        <taxon>Eukaryota</taxon>
        <taxon>Metazoa</taxon>
        <taxon>Ecdysozoa</taxon>
        <taxon>Nematoda</taxon>
        <taxon>Chromadorea</taxon>
        <taxon>Rhabditida</taxon>
        <taxon>Spirurina</taxon>
        <taxon>Dracunculoidea</taxon>
        <taxon>Dracunculidae</taxon>
        <taxon>Dracunculus</taxon>
    </lineage>
</organism>
<dbReference type="InterPro" id="IPR008271">
    <property type="entry name" value="Ser/Thr_kinase_AS"/>
</dbReference>
<dbReference type="Gene3D" id="1.10.510.10">
    <property type="entry name" value="Transferase(Phosphotransferase) domain 1"/>
    <property type="match status" value="1"/>
</dbReference>